<reference evidence="1" key="2">
    <citation type="submission" date="2023-04" db="EMBL/GenBank/DDBJ databases">
        <authorList>
            <person name="Bruccoleri R.E."/>
            <person name="Oakeley E.J."/>
            <person name="Faust A.-M."/>
            <person name="Dessus-Babus S."/>
            <person name="Altorfer M."/>
            <person name="Burckhardt D."/>
            <person name="Oertli M."/>
            <person name="Naumann U."/>
            <person name="Petersen F."/>
            <person name="Wong J."/>
        </authorList>
    </citation>
    <scope>NUCLEOTIDE SEQUENCE</scope>
    <source>
        <strain evidence="1">GSM-AAB239-AS_SAM_17_03QT</strain>
        <tissue evidence="1">Leaf</tissue>
    </source>
</reference>
<gene>
    <name evidence="1" type="ORF">M6B38_233760</name>
</gene>
<evidence type="ECO:0000313" key="1">
    <source>
        <dbReference type="EMBL" id="KAJ6794053.1"/>
    </source>
</evidence>
<sequence>MVLLLVSSECNKIAYNGREIPQFSFAAILDADHLMESQEQNLSTDVRAVHVKLDLDFKDPNWKKHYQDDFDNRFNLPHLKDILDVKPRPTTFSVVSR</sequence>
<accession>A0AAX6DQI5</accession>
<organism evidence="1 2">
    <name type="scientific">Iris pallida</name>
    <name type="common">Sweet iris</name>
    <dbReference type="NCBI Taxonomy" id="29817"/>
    <lineage>
        <taxon>Eukaryota</taxon>
        <taxon>Viridiplantae</taxon>
        <taxon>Streptophyta</taxon>
        <taxon>Embryophyta</taxon>
        <taxon>Tracheophyta</taxon>
        <taxon>Spermatophyta</taxon>
        <taxon>Magnoliopsida</taxon>
        <taxon>Liliopsida</taxon>
        <taxon>Asparagales</taxon>
        <taxon>Iridaceae</taxon>
        <taxon>Iridoideae</taxon>
        <taxon>Irideae</taxon>
        <taxon>Iris</taxon>
    </lineage>
</organism>
<comment type="caution">
    <text evidence="1">The sequence shown here is derived from an EMBL/GenBank/DDBJ whole genome shotgun (WGS) entry which is preliminary data.</text>
</comment>
<dbReference type="AlphaFoldDB" id="A0AAX6DQI5"/>
<evidence type="ECO:0000313" key="2">
    <source>
        <dbReference type="Proteomes" id="UP001140949"/>
    </source>
</evidence>
<dbReference type="EMBL" id="JANAVB010042617">
    <property type="protein sequence ID" value="KAJ6794053.1"/>
    <property type="molecule type" value="Genomic_DNA"/>
</dbReference>
<protein>
    <submittedName>
        <fullName evidence="1">Nuclear pore complex protein NUP205 isoform X2</fullName>
    </submittedName>
</protein>
<name>A0AAX6DQI5_IRIPA</name>
<dbReference type="Proteomes" id="UP001140949">
    <property type="component" value="Unassembled WGS sequence"/>
</dbReference>
<proteinExistence type="predicted"/>
<keyword evidence="2" id="KW-1185">Reference proteome</keyword>
<reference evidence="1" key="1">
    <citation type="journal article" date="2023" name="GigaByte">
        <title>Genome assembly of the bearded iris, Iris pallida Lam.</title>
        <authorList>
            <person name="Bruccoleri R.E."/>
            <person name="Oakeley E.J."/>
            <person name="Faust A.M.E."/>
            <person name="Altorfer M."/>
            <person name="Dessus-Babus S."/>
            <person name="Burckhardt D."/>
            <person name="Oertli M."/>
            <person name="Naumann U."/>
            <person name="Petersen F."/>
            <person name="Wong J."/>
        </authorList>
    </citation>
    <scope>NUCLEOTIDE SEQUENCE</scope>
    <source>
        <strain evidence="1">GSM-AAB239-AS_SAM_17_03QT</strain>
    </source>
</reference>